<comment type="caution">
    <text evidence="2">The sequence shown here is derived from an EMBL/GenBank/DDBJ whole genome shotgun (WGS) entry which is preliminary data.</text>
</comment>
<evidence type="ECO:0000259" key="1">
    <source>
        <dbReference type="SMART" id="SM00974"/>
    </source>
</evidence>
<dbReference type="InterPro" id="IPR018306">
    <property type="entry name" value="Phage_T5_Orf172_DNA-bd"/>
</dbReference>
<sequence length="129" mass="14903">MVKSLSNVSEIAELDGRLFKIGFTTGSFEDRVRGAKDDPTFLFAPVHPVRTYDAVDLNTGKFEYLLHRFFAEARLNIEIKDRFGKPFKPKEWFLLELPTIEEAITMLLDGRILNHVYDAKLCQIVRRSP</sequence>
<dbReference type="Pfam" id="PF13455">
    <property type="entry name" value="MUG113"/>
    <property type="match status" value="1"/>
</dbReference>
<evidence type="ECO:0000313" key="3">
    <source>
        <dbReference type="Proteomes" id="UP000051660"/>
    </source>
</evidence>
<dbReference type="SMART" id="SM00974">
    <property type="entry name" value="T5orf172"/>
    <property type="match status" value="1"/>
</dbReference>
<protein>
    <recommendedName>
        <fullName evidence="1">Bacteriophage T5 Orf172 DNA-binding domain-containing protein</fullName>
    </recommendedName>
</protein>
<evidence type="ECO:0000313" key="2">
    <source>
        <dbReference type="EMBL" id="KRR21005.1"/>
    </source>
</evidence>
<dbReference type="AlphaFoldDB" id="A0A0R3MT98"/>
<proteinExistence type="predicted"/>
<dbReference type="EMBL" id="LLYB01000083">
    <property type="protein sequence ID" value="KRR21005.1"/>
    <property type="molecule type" value="Genomic_DNA"/>
</dbReference>
<organism evidence="2 3">
    <name type="scientific">Bradyrhizobium lablabi</name>
    <dbReference type="NCBI Taxonomy" id="722472"/>
    <lineage>
        <taxon>Bacteria</taxon>
        <taxon>Pseudomonadati</taxon>
        <taxon>Pseudomonadota</taxon>
        <taxon>Alphaproteobacteria</taxon>
        <taxon>Hyphomicrobiales</taxon>
        <taxon>Nitrobacteraceae</taxon>
        <taxon>Bradyrhizobium</taxon>
    </lineage>
</organism>
<gene>
    <name evidence="2" type="ORF">CQ14_36020</name>
</gene>
<dbReference type="Proteomes" id="UP000051660">
    <property type="component" value="Unassembled WGS sequence"/>
</dbReference>
<feature type="domain" description="Bacteriophage T5 Orf172 DNA-binding" evidence="1">
    <location>
        <begin position="13"/>
        <end position="107"/>
    </location>
</feature>
<name>A0A0R3MT98_9BRAD</name>
<reference evidence="2 3" key="1">
    <citation type="submission" date="2014-03" db="EMBL/GenBank/DDBJ databases">
        <title>Bradyrhizobium valentinum sp. nov., isolated from effective nodules of Lupinus mariae-josephae, a lupine endemic of basic-lime soils in Eastern Spain.</title>
        <authorList>
            <person name="Duran D."/>
            <person name="Rey L."/>
            <person name="Navarro A."/>
            <person name="Busquets A."/>
            <person name="Imperial J."/>
            <person name="Ruiz-Argueso T."/>
        </authorList>
    </citation>
    <scope>NUCLEOTIDE SEQUENCE [LARGE SCALE GENOMIC DNA]</scope>
    <source>
        <strain evidence="2 3">CCBAU 23086</strain>
    </source>
</reference>
<accession>A0A0R3MT98</accession>